<dbReference type="SUPFAM" id="SSF47676">
    <property type="entry name" value="Conserved domain common to transcription factors TFIIS, elongin A, CRSP70"/>
    <property type="match status" value="1"/>
</dbReference>
<dbReference type="InterPro" id="IPR035100">
    <property type="entry name" value="TF_IIS-typ"/>
</dbReference>
<name>A0AAD2FDV9_9STRA</name>
<comment type="subcellular location">
    <subcellularLocation>
        <location evidence="1 7">Nucleus</location>
    </subcellularLocation>
</comment>
<dbReference type="InterPro" id="IPR035441">
    <property type="entry name" value="TFIIS/LEDGF_dom_sf"/>
</dbReference>
<gene>
    <name evidence="11" type="ORF">CYCCA115_LOCUS3753</name>
</gene>
<evidence type="ECO:0000256" key="5">
    <source>
        <dbReference type="ARBA" id="ARBA00023242"/>
    </source>
</evidence>
<protein>
    <recommendedName>
        <fullName evidence="13">Transcription elongation factor S-II</fullName>
    </recommendedName>
</protein>
<comment type="caution">
    <text evidence="11">The sequence shown here is derived from an EMBL/GenBank/DDBJ whole genome shotgun (WGS) entry which is preliminary data.</text>
</comment>
<reference evidence="11" key="1">
    <citation type="submission" date="2023-08" db="EMBL/GenBank/DDBJ databases">
        <authorList>
            <person name="Audoor S."/>
            <person name="Bilcke G."/>
        </authorList>
    </citation>
    <scope>NUCLEOTIDE SEQUENCE</scope>
</reference>
<dbReference type="Gene3D" id="1.20.930.10">
    <property type="entry name" value="Conserved domain common to transcription factors TFIIS, elongin A, CRSP70"/>
    <property type="match status" value="1"/>
</dbReference>
<accession>A0AAD2FDV9</accession>
<dbReference type="GO" id="GO:0006351">
    <property type="term" value="P:DNA-templated transcription"/>
    <property type="evidence" value="ECO:0007669"/>
    <property type="project" value="InterPro"/>
</dbReference>
<keyword evidence="2" id="KW-0479">Metal-binding</keyword>
<dbReference type="InterPro" id="IPR001222">
    <property type="entry name" value="Znf_TFIIS"/>
</dbReference>
<dbReference type="CDD" id="cd13749">
    <property type="entry name" value="Zn-ribbon_TFIIS"/>
    <property type="match status" value="1"/>
</dbReference>
<feature type="domain" description="TFIIS N-terminal" evidence="9">
    <location>
        <begin position="12"/>
        <end position="84"/>
    </location>
</feature>
<evidence type="ECO:0000259" key="10">
    <source>
        <dbReference type="PROSITE" id="PS51321"/>
    </source>
</evidence>
<dbReference type="EMBL" id="CAKOGP040000335">
    <property type="protein sequence ID" value="CAJ1934413.1"/>
    <property type="molecule type" value="Genomic_DNA"/>
</dbReference>
<dbReference type="SMART" id="SM00509">
    <property type="entry name" value="TFS2N"/>
    <property type="match status" value="1"/>
</dbReference>
<dbReference type="Gene3D" id="1.10.472.30">
    <property type="entry name" value="Transcription elongation factor S-II, central domain"/>
    <property type="match status" value="1"/>
</dbReference>
<dbReference type="GO" id="GO:0003676">
    <property type="term" value="F:nucleic acid binding"/>
    <property type="evidence" value="ECO:0007669"/>
    <property type="project" value="InterPro"/>
</dbReference>
<evidence type="ECO:0008006" key="13">
    <source>
        <dbReference type="Google" id="ProtNLM"/>
    </source>
</evidence>
<dbReference type="GO" id="GO:0005634">
    <property type="term" value="C:nucleus"/>
    <property type="evidence" value="ECO:0007669"/>
    <property type="project" value="UniProtKB-SubCell"/>
</dbReference>
<evidence type="ECO:0000259" key="8">
    <source>
        <dbReference type="PROSITE" id="PS51133"/>
    </source>
</evidence>
<keyword evidence="5 7" id="KW-0539">Nucleus</keyword>
<dbReference type="PANTHER" id="PTHR11477:SF0">
    <property type="entry name" value="IP08861P-RELATED"/>
    <property type="match status" value="1"/>
</dbReference>
<dbReference type="Pfam" id="PF08711">
    <property type="entry name" value="Med26"/>
    <property type="match status" value="1"/>
</dbReference>
<keyword evidence="3 6" id="KW-0863">Zinc-finger</keyword>
<evidence type="ECO:0000259" key="9">
    <source>
        <dbReference type="PROSITE" id="PS51319"/>
    </source>
</evidence>
<organism evidence="11 12">
    <name type="scientific">Cylindrotheca closterium</name>
    <dbReference type="NCBI Taxonomy" id="2856"/>
    <lineage>
        <taxon>Eukaryota</taxon>
        <taxon>Sar</taxon>
        <taxon>Stramenopiles</taxon>
        <taxon>Ochrophyta</taxon>
        <taxon>Bacillariophyta</taxon>
        <taxon>Bacillariophyceae</taxon>
        <taxon>Bacillariophycidae</taxon>
        <taxon>Bacillariales</taxon>
        <taxon>Bacillariaceae</taxon>
        <taxon>Cylindrotheca</taxon>
    </lineage>
</organism>
<dbReference type="InterPro" id="IPR003617">
    <property type="entry name" value="TFIIS/CRSP70_N_sub"/>
</dbReference>
<dbReference type="PROSITE" id="PS51133">
    <property type="entry name" value="ZF_TFIIS_2"/>
    <property type="match status" value="1"/>
</dbReference>
<dbReference type="Gene3D" id="2.20.25.10">
    <property type="match status" value="1"/>
</dbReference>
<sequence>MSTASKVVGIKKSLSKHVPPDGLGDEDIEHCQDCFKKLDDCDMTLNVLTSTLIGTVVSKFKKHEKLGPTAKALVKKWKKVAAGDNSSGPSTSAVAAKKKVAAKQAAVKRRNSGEDVPIPDRAKEEWDGLAEHRRTICSKLYSFLTHGKSSLIKDGINEEAAGSLQIDRSTEVEAAIQKLHANDKGEYASKARSLCFNIKKNVPLACQILLGQIPAENLVKMNSDDLASEEQRAEMAKRAKKSTDSKRLDWDRANEDKINEMCGITGDLLKASLFTCGRCKSVKTTSTQKQTRSADEPMTVFVLCLNCGNRWKC</sequence>
<dbReference type="PIRSF" id="PIRSF006704">
    <property type="entry name" value="TF_IIS"/>
    <property type="match status" value="1"/>
</dbReference>
<dbReference type="Proteomes" id="UP001295423">
    <property type="component" value="Unassembled WGS sequence"/>
</dbReference>
<evidence type="ECO:0000256" key="1">
    <source>
        <dbReference type="ARBA" id="ARBA00004123"/>
    </source>
</evidence>
<dbReference type="SUPFAM" id="SSF57783">
    <property type="entry name" value="Zinc beta-ribbon"/>
    <property type="match status" value="1"/>
</dbReference>
<keyword evidence="4" id="KW-0862">Zinc</keyword>
<evidence type="ECO:0000256" key="7">
    <source>
        <dbReference type="PROSITE-ProRule" id="PRU00649"/>
    </source>
</evidence>
<dbReference type="SUPFAM" id="SSF46942">
    <property type="entry name" value="Elongation factor TFIIS domain 2"/>
    <property type="match status" value="1"/>
</dbReference>
<dbReference type="InterPro" id="IPR036575">
    <property type="entry name" value="TFIIS_cen_dom_sf"/>
</dbReference>
<evidence type="ECO:0000256" key="3">
    <source>
        <dbReference type="ARBA" id="ARBA00022771"/>
    </source>
</evidence>
<evidence type="ECO:0000256" key="6">
    <source>
        <dbReference type="PROSITE-ProRule" id="PRU00472"/>
    </source>
</evidence>
<feature type="domain" description="TFIIS-type" evidence="8">
    <location>
        <begin position="272"/>
        <end position="312"/>
    </location>
</feature>
<evidence type="ECO:0000256" key="4">
    <source>
        <dbReference type="ARBA" id="ARBA00022833"/>
    </source>
</evidence>
<feature type="domain" description="TFIIS central" evidence="10">
    <location>
        <begin position="132"/>
        <end position="254"/>
    </location>
</feature>
<dbReference type="Pfam" id="PF07500">
    <property type="entry name" value="TFIIS_M"/>
    <property type="match status" value="1"/>
</dbReference>
<dbReference type="PANTHER" id="PTHR11477">
    <property type="entry name" value="TRANSCRIPTION FACTOR S-II ZINC FINGER DOMAIN-CONTAINING PROTEIN"/>
    <property type="match status" value="1"/>
</dbReference>
<evidence type="ECO:0000256" key="2">
    <source>
        <dbReference type="ARBA" id="ARBA00022723"/>
    </source>
</evidence>
<dbReference type="InterPro" id="IPR017923">
    <property type="entry name" value="TFIIS_N"/>
</dbReference>
<dbReference type="AlphaFoldDB" id="A0AAD2FDV9"/>
<keyword evidence="12" id="KW-1185">Reference proteome</keyword>
<dbReference type="GO" id="GO:0008270">
    <property type="term" value="F:zinc ion binding"/>
    <property type="evidence" value="ECO:0007669"/>
    <property type="project" value="UniProtKB-KW"/>
</dbReference>
<dbReference type="SMART" id="SM00440">
    <property type="entry name" value="ZnF_C2C2"/>
    <property type="match status" value="1"/>
</dbReference>
<dbReference type="PROSITE" id="PS51321">
    <property type="entry name" value="TFIIS_CENTRAL"/>
    <property type="match status" value="1"/>
</dbReference>
<dbReference type="Pfam" id="PF01096">
    <property type="entry name" value="Zn_ribbon_TFIIS"/>
    <property type="match status" value="1"/>
</dbReference>
<dbReference type="PROSITE" id="PS51319">
    <property type="entry name" value="TFIIS_N"/>
    <property type="match status" value="1"/>
</dbReference>
<proteinExistence type="predicted"/>
<evidence type="ECO:0000313" key="11">
    <source>
        <dbReference type="EMBL" id="CAJ1934413.1"/>
    </source>
</evidence>
<dbReference type="SMART" id="SM00510">
    <property type="entry name" value="TFS2M"/>
    <property type="match status" value="1"/>
</dbReference>
<evidence type="ECO:0000313" key="12">
    <source>
        <dbReference type="Proteomes" id="UP001295423"/>
    </source>
</evidence>
<dbReference type="InterPro" id="IPR003618">
    <property type="entry name" value="TFIIS_cen_dom"/>
</dbReference>